<dbReference type="EMBL" id="VWSJ01000001">
    <property type="protein sequence ID" value="MSN95663.1"/>
    <property type="molecule type" value="Genomic_DNA"/>
</dbReference>
<evidence type="ECO:0000256" key="6">
    <source>
        <dbReference type="ARBA" id="ARBA00022679"/>
    </source>
</evidence>
<dbReference type="InterPro" id="IPR004839">
    <property type="entry name" value="Aminotransferase_I/II_large"/>
</dbReference>
<evidence type="ECO:0000313" key="12">
    <source>
        <dbReference type="Proteomes" id="UP000476338"/>
    </source>
</evidence>
<dbReference type="PANTHER" id="PTHR43643:SF3">
    <property type="entry name" value="HISTIDINOL-PHOSPHATE AMINOTRANSFERASE"/>
    <property type="match status" value="1"/>
</dbReference>
<evidence type="ECO:0000256" key="4">
    <source>
        <dbReference type="ARBA" id="ARBA00011738"/>
    </source>
</evidence>
<dbReference type="EC" id="2.6.1.9" evidence="9"/>
<comment type="pathway">
    <text evidence="2 9">Amino-acid biosynthesis; L-histidine biosynthesis; L-histidine from 5-phospho-alpha-D-ribose 1-diphosphate: step 7/9.</text>
</comment>
<dbReference type="UniPathway" id="UPA00031">
    <property type="reaction ID" value="UER00012"/>
</dbReference>
<comment type="catalytic activity">
    <reaction evidence="8 9">
        <text>L-histidinol phosphate + 2-oxoglutarate = 3-(imidazol-4-yl)-2-oxopropyl phosphate + L-glutamate</text>
        <dbReference type="Rhea" id="RHEA:23744"/>
        <dbReference type="ChEBI" id="CHEBI:16810"/>
        <dbReference type="ChEBI" id="CHEBI:29985"/>
        <dbReference type="ChEBI" id="CHEBI:57766"/>
        <dbReference type="ChEBI" id="CHEBI:57980"/>
        <dbReference type="EC" id="2.6.1.9"/>
    </reaction>
</comment>
<gene>
    <name evidence="9" type="primary">hisC</name>
    <name evidence="11" type="ORF">F1B92_00355</name>
</gene>
<keyword evidence="5 9" id="KW-0032">Aminotransferase</keyword>
<comment type="similarity">
    <text evidence="3 9">Belongs to the class-II pyridoxal-phosphate-dependent aminotransferase family. Histidinol-phosphate aminotransferase subfamily.</text>
</comment>
<dbReference type="PANTHER" id="PTHR43643">
    <property type="entry name" value="HISTIDINOL-PHOSPHATE AMINOTRANSFERASE 2"/>
    <property type="match status" value="1"/>
</dbReference>
<comment type="caution">
    <text evidence="11">The sequence shown here is derived from an EMBL/GenBank/DDBJ whole genome shotgun (WGS) entry which is preliminary data.</text>
</comment>
<evidence type="ECO:0000256" key="3">
    <source>
        <dbReference type="ARBA" id="ARBA00007970"/>
    </source>
</evidence>
<dbReference type="GO" id="GO:0030170">
    <property type="term" value="F:pyridoxal phosphate binding"/>
    <property type="evidence" value="ECO:0007669"/>
    <property type="project" value="InterPro"/>
</dbReference>
<name>A0A6L5WIM3_9BACT</name>
<dbReference type="InterPro" id="IPR015424">
    <property type="entry name" value="PyrdxlP-dep_Trfase"/>
</dbReference>
<evidence type="ECO:0000313" key="11">
    <source>
        <dbReference type="EMBL" id="MSN95663.1"/>
    </source>
</evidence>
<protein>
    <recommendedName>
        <fullName evidence="9">Histidinol-phosphate aminotransferase</fullName>
        <ecNumber evidence="9">2.6.1.9</ecNumber>
    </recommendedName>
    <alternativeName>
        <fullName evidence="9">Imidazole acetol-phosphate transaminase</fullName>
    </alternativeName>
</protein>
<organism evidence="11 12">
    <name type="scientific">Campylobacter portucalensis</name>
    <dbReference type="NCBI Taxonomy" id="2608384"/>
    <lineage>
        <taxon>Bacteria</taxon>
        <taxon>Pseudomonadati</taxon>
        <taxon>Campylobacterota</taxon>
        <taxon>Epsilonproteobacteria</taxon>
        <taxon>Campylobacterales</taxon>
        <taxon>Campylobacteraceae</taxon>
        <taxon>Campylobacter</taxon>
    </lineage>
</organism>
<sequence>MKFNKHLKNINNYEAGKPIELVVREFGIKEDEVIKLASNENPNGVSKKALQALNKSINFANLYPDDSMFELKNSLSKKYNILDKNIIIGSGSDQIIEFIIHAKTNQNQGILVSKTTFAMYEIYAKHSDTKIFKTPSGIHNLNEFTKIYQENKDKISVIFLCVPNNPLGECLDAKDVYEFIKNTDEDTLIVIDGAYNEFAAFKDENKKINPKIISEFKNAIYLGTFSKLYGLGGMRVGYGIANENIISNLAKLRAPFNITTPSLAAAIAVLEDEDYIYHSLNNNLIEMKKFEEFAVKNGIKFIPSYTNFITFVLEKQDSTQICNSLLKKGIILRDLKSYNMNAIRITIGLKKQNEIVLKHLKELL</sequence>
<dbReference type="SUPFAM" id="SSF53383">
    <property type="entry name" value="PLP-dependent transferases"/>
    <property type="match status" value="1"/>
</dbReference>
<comment type="subunit">
    <text evidence="4 9">Homodimer.</text>
</comment>
<evidence type="ECO:0000256" key="5">
    <source>
        <dbReference type="ARBA" id="ARBA00022576"/>
    </source>
</evidence>
<keyword evidence="9" id="KW-0368">Histidine biosynthesis</keyword>
<dbReference type="InterPro" id="IPR015422">
    <property type="entry name" value="PyrdxlP-dep_Trfase_small"/>
</dbReference>
<evidence type="ECO:0000256" key="9">
    <source>
        <dbReference type="HAMAP-Rule" id="MF_01023"/>
    </source>
</evidence>
<dbReference type="NCBIfam" id="TIGR01141">
    <property type="entry name" value="hisC"/>
    <property type="match status" value="1"/>
</dbReference>
<dbReference type="CDD" id="cd00609">
    <property type="entry name" value="AAT_like"/>
    <property type="match status" value="1"/>
</dbReference>
<reference evidence="11 12" key="2">
    <citation type="submission" date="2020-03" db="EMBL/GenBank/DDBJ databases">
        <title>Campylobacter portucalensis sp. nov., a new species of Campylobacter isolated from the reproductive tract of bulls.</title>
        <authorList>
            <person name="Silva M.F."/>
            <person name="Pereira G."/>
            <person name="Carneiro C."/>
            <person name="Hemphill A."/>
            <person name="Mateus L."/>
            <person name="Lopes-Da-Costa L."/>
            <person name="Silva E."/>
        </authorList>
    </citation>
    <scope>NUCLEOTIDE SEQUENCE [LARGE SCALE GENOMIC DNA]</scope>
    <source>
        <strain evidence="11 12">FMV-PI01</strain>
    </source>
</reference>
<evidence type="ECO:0000256" key="2">
    <source>
        <dbReference type="ARBA" id="ARBA00005011"/>
    </source>
</evidence>
<feature type="domain" description="Aminotransferase class I/classII large" evidence="10">
    <location>
        <begin position="32"/>
        <end position="359"/>
    </location>
</feature>
<dbReference type="HAMAP" id="MF_01023">
    <property type="entry name" value="HisC_aminotrans_2"/>
    <property type="match status" value="1"/>
</dbReference>
<dbReference type="Gene3D" id="3.90.1150.10">
    <property type="entry name" value="Aspartate Aminotransferase, domain 1"/>
    <property type="match status" value="1"/>
</dbReference>
<keyword evidence="7 9" id="KW-0663">Pyridoxal phosphate</keyword>
<evidence type="ECO:0000256" key="7">
    <source>
        <dbReference type="ARBA" id="ARBA00022898"/>
    </source>
</evidence>
<comment type="cofactor">
    <cofactor evidence="1 9">
        <name>pyridoxal 5'-phosphate</name>
        <dbReference type="ChEBI" id="CHEBI:597326"/>
    </cofactor>
</comment>
<feature type="modified residue" description="N6-(pyridoxal phosphate)lysine" evidence="9">
    <location>
        <position position="227"/>
    </location>
</feature>
<keyword evidence="12" id="KW-1185">Reference proteome</keyword>
<dbReference type="InterPro" id="IPR050106">
    <property type="entry name" value="HistidinolP_aminotransfase"/>
</dbReference>
<dbReference type="AlphaFoldDB" id="A0A6L5WIM3"/>
<dbReference type="Gene3D" id="3.40.640.10">
    <property type="entry name" value="Type I PLP-dependent aspartate aminotransferase-like (Major domain)"/>
    <property type="match status" value="1"/>
</dbReference>
<dbReference type="RefSeq" id="WP_154569935.1">
    <property type="nucleotide sequence ID" value="NZ_VWSJ01000001.1"/>
</dbReference>
<evidence type="ECO:0000259" key="10">
    <source>
        <dbReference type="Pfam" id="PF00155"/>
    </source>
</evidence>
<dbReference type="Pfam" id="PF00155">
    <property type="entry name" value="Aminotran_1_2"/>
    <property type="match status" value="1"/>
</dbReference>
<accession>A0A6L5WIM3</accession>
<proteinExistence type="inferred from homology"/>
<dbReference type="Proteomes" id="UP000476338">
    <property type="component" value="Unassembled WGS sequence"/>
</dbReference>
<dbReference type="InterPro" id="IPR005861">
    <property type="entry name" value="HisP_aminotrans"/>
</dbReference>
<evidence type="ECO:0000256" key="8">
    <source>
        <dbReference type="ARBA" id="ARBA00047481"/>
    </source>
</evidence>
<keyword evidence="9" id="KW-0028">Amino-acid biosynthesis</keyword>
<dbReference type="GO" id="GO:0000105">
    <property type="term" value="P:L-histidine biosynthetic process"/>
    <property type="evidence" value="ECO:0007669"/>
    <property type="project" value="UniProtKB-UniRule"/>
</dbReference>
<evidence type="ECO:0000256" key="1">
    <source>
        <dbReference type="ARBA" id="ARBA00001933"/>
    </source>
</evidence>
<dbReference type="GO" id="GO:0004400">
    <property type="term" value="F:histidinol-phosphate transaminase activity"/>
    <property type="evidence" value="ECO:0007669"/>
    <property type="project" value="UniProtKB-UniRule"/>
</dbReference>
<reference evidence="11 12" key="1">
    <citation type="submission" date="2019-09" db="EMBL/GenBank/DDBJ databases">
        <authorList>
            <person name="Silva M."/>
            <person name="Pereira G."/>
            <person name="Lopes-Da-Costa L."/>
            <person name="Silva E."/>
        </authorList>
    </citation>
    <scope>NUCLEOTIDE SEQUENCE [LARGE SCALE GENOMIC DNA]</scope>
    <source>
        <strain evidence="11 12">FMV-PI01</strain>
    </source>
</reference>
<dbReference type="InterPro" id="IPR015421">
    <property type="entry name" value="PyrdxlP-dep_Trfase_major"/>
</dbReference>
<keyword evidence="6 9" id="KW-0808">Transferase</keyword>